<evidence type="ECO:0000256" key="2">
    <source>
        <dbReference type="ARBA" id="ARBA00001966"/>
    </source>
</evidence>
<feature type="domain" description="NADH-ubiquinone oxidoreductase 51kDa subunit iron-sulphur binding" evidence="6">
    <location>
        <begin position="60"/>
        <end position="135"/>
    </location>
</feature>
<feature type="region of interest" description="Disordered" evidence="5">
    <location>
        <begin position="149"/>
        <end position="171"/>
    </location>
</feature>
<comment type="cofactor">
    <cofactor evidence="2">
        <name>[4Fe-4S] cluster</name>
        <dbReference type="ChEBI" id="CHEBI:49883"/>
    </cofactor>
</comment>
<evidence type="ECO:0000256" key="1">
    <source>
        <dbReference type="ARBA" id="ARBA00001917"/>
    </source>
</evidence>
<comment type="caution">
    <text evidence="7">The sequence shown here is derived from an EMBL/GenBank/DDBJ whole genome shotgun (WGS) entry which is preliminary data.</text>
</comment>
<evidence type="ECO:0000256" key="4">
    <source>
        <dbReference type="ARBA" id="ARBA00022643"/>
    </source>
</evidence>
<reference evidence="7 8" key="1">
    <citation type="submission" date="2019-02" db="EMBL/GenBank/DDBJ databases">
        <title>Genome sequencing of the rare red list fungi Dentipellis fragilis.</title>
        <authorList>
            <person name="Buettner E."/>
            <person name="Kellner H."/>
        </authorList>
    </citation>
    <scope>NUCLEOTIDE SEQUENCE [LARGE SCALE GENOMIC DNA]</scope>
    <source>
        <strain evidence="7 8">DSM 105465</strain>
    </source>
</reference>
<dbReference type="PANTHER" id="PTHR11780">
    <property type="entry name" value="NADH-UBIQUINONE OXIDOREDUCTASE FLAVOPROTEIN 1 NDUFV1"/>
    <property type="match status" value="1"/>
</dbReference>
<evidence type="ECO:0000256" key="5">
    <source>
        <dbReference type="SAM" id="MobiDB-lite"/>
    </source>
</evidence>
<dbReference type="SUPFAM" id="SSF140490">
    <property type="entry name" value="Nqo1C-terminal domain-like"/>
    <property type="match status" value="1"/>
</dbReference>
<evidence type="ECO:0000313" key="7">
    <source>
        <dbReference type="EMBL" id="TFY64085.1"/>
    </source>
</evidence>
<dbReference type="InterPro" id="IPR050837">
    <property type="entry name" value="ComplexI_51kDa_subunit"/>
</dbReference>
<dbReference type="Proteomes" id="UP000298327">
    <property type="component" value="Unassembled WGS sequence"/>
</dbReference>
<accession>A0A4Y9YNV1</accession>
<keyword evidence="3" id="KW-0285">Flavoprotein</keyword>
<dbReference type="InterPro" id="IPR037207">
    <property type="entry name" value="Nuop51_4Fe4S-bd_sf"/>
</dbReference>
<dbReference type="AlphaFoldDB" id="A0A4Y9YNV1"/>
<organism evidence="7 8">
    <name type="scientific">Dentipellis fragilis</name>
    <dbReference type="NCBI Taxonomy" id="205917"/>
    <lineage>
        <taxon>Eukaryota</taxon>
        <taxon>Fungi</taxon>
        <taxon>Dikarya</taxon>
        <taxon>Basidiomycota</taxon>
        <taxon>Agaricomycotina</taxon>
        <taxon>Agaricomycetes</taxon>
        <taxon>Russulales</taxon>
        <taxon>Hericiaceae</taxon>
        <taxon>Dentipellis</taxon>
    </lineage>
</organism>
<comment type="cofactor">
    <cofactor evidence="1">
        <name>FMN</name>
        <dbReference type="ChEBI" id="CHEBI:58210"/>
    </cofactor>
</comment>
<dbReference type="Gene3D" id="1.20.1440.230">
    <property type="entry name" value="NADH-ubiquinone oxidoreductase 51kDa subunit, iron-sulphur binding domain"/>
    <property type="match status" value="1"/>
</dbReference>
<dbReference type="InterPro" id="IPR019575">
    <property type="entry name" value="Nuop51_4Fe4S-bd"/>
</dbReference>
<protein>
    <recommendedName>
        <fullName evidence="6">NADH-ubiquinone oxidoreductase 51kDa subunit iron-sulphur binding domain-containing protein</fullName>
    </recommendedName>
</protein>
<gene>
    <name evidence="7" type="ORF">EVG20_g6063</name>
</gene>
<dbReference type="PANTHER" id="PTHR11780:SF10">
    <property type="entry name" value="NADH DEHYDROGENASE [UBIQUINONE] FLAVOPROTEIN 1, MITOCHONDRIAL"/>
    <property type="match status" value="1"/>
</dbReference>
<keyword evidence="4" id="KW-0288">FMN</keyword>
<sequence>MCTSNGNAHAAPGFLRVEKHCGGVPGGWNNLLGIIPGGCSVPVLPIDKCSTGAVIVMDGSFYNHQSYSQNTPCREGKTWTTTNMADCFVEGRGHQHEIDMLLGHLKVEVRTIHALGYAAVWLQGLIRHFHPEVEHRIADYRVREGSIDPTLANSDNLDDNQPEIGIASSVR</sequence>
<dbReference type="Pfam" id="PF10589">
    <property type="entry name" value="NADH_4Fe-4S"/>
    <property type="match status" value="1"/>
</dbReference>
<keyword evidence="8" id="KW-1185">Reference proteome</keyword>
<dbReference type="GO" id="GO:0051539">
    <property type="term" value="F:4 iron, 4 sulfur cluster binding"/>
    <property type="evidence" value="ECO:0007669"/>
    <property type="project" value="InterPro"/>
</dbReference>
<evidence type="ECO:0000259" key="6">
    <source>
        <dbReference type="Pfam" id="PF10589"/>
    </source>
</evidence>
<dbReference type="STRING" id="205917.A0A4Y9YNV1"/>
<evidence type="ECO:0000256" key="3">
    <source>
        <dbReference type="ARBA" id="ARBA00022630"/>
    </source>
</evidence>
<dbReference type="OrthoDB" id="42889at2759"/>
<proteinExistence type="predicted"/>
<name>A0A4Y9YNV1_9AGAM</name>
<evidence type="ECO:0000313" key="8">
    <source>
        <dbReference type="Proteomes" id="UP000298327"/>
    </source>
</evidence>
<dbReference type="EMBL" id="SEOQ01000385">
    <property type="protein sequence ID" value="TFY64085.1"/>
    <property type="molecule type" value="Genomic_DNA"/>
</dbReference>